<dbReference type="EMBL" id="GGEC01090065">
    <property type="protein sequence ID" value="MBX70549.1"/>
    <property type="molecule type" value="Transcribed_RNA"/>
</dbReference>
<evidence type="ECO:0000313" key="1">
    <source>
        <dbReference type="EMBL" id="MBX70549.1"/>
    </source>
</evidence>
<organism evidence="1">
    <name type="scientific">Rhizophora mucronata</name>
    <name type="common">Asiatic mangrove</name>
    <dbReference type="NCBI Taxonomy" id="61149"/>
    <lineage>
        <taxon>Eukaryota</taxon>
        <taxon>Viridiplantae</taxon>
        <taxon>Streptophyta</taxon>
        <taxon>Embryophyta</taxon>
        <taxon>Tracheophyta</taxon>
        <taxon>Spermatophyta</taxon>
        <taxon>Magnoliopsida</taxon>
        <taxon>eudicotyledons</taxon>
        <taxon>Gunneridae</taxon>
        <taxon>Pentapetalae</taxon>
        <taxon>rosids</taxon>
        <taxon>fabids</taxon>
        <taxon>Malpighiales</taxon>
        <taxon>Rhizophoraceae</taxon>
        <taxon>Rhizophora</taxon>
    </lineage>
</organism>
<accession>A0A2P2QU59</accession>
<protein>
    <submittedName>
        <fullName evidence="1">Uncharacterized protein</fullName>
    </submittedName>
</protein>
<reference evidence="1" key="1">
    <citation type="submission" date="2018-02" db="EMBL/GenBank/DDBJ databases">
        <title>Rhizophora mucronata_Transcriptome.</title>
        <authorList>
            <person name="Meera S.P."/>
            <person name="Sreeshan A."/>
            <person name="Augustine A."/>
        </authorList>
    </citation>
    <scope>NUCLEOTIDE SEQUENCE</scope>
    <source>
        <tissue evidence="1">Leaf</tissue>
    </source>
</reference>
<dbReference type="AlphaFoldDB" id="A0A2P2QU59"/>
<sequence length="32" mass="3755">MLNAIVPVLEKNIEEMEFCAEKRSLCKNLEFI</sequence>
<name>A0A2P2QU59_RHIMU</name>
<proteinExistence type="predicted"/>